<keyword evidence="5" id="KW-1185">Reference proteome</keyword>
<dbReference type="EMBL" id="JAPDMZ010000017">
    <property type="protein sequence ID" value="KAK0556287.1"/>
    <property type="molecule type" value="Genomic_DNA"/>
</dbReference>
<proteinExistence type="predicted"/>
<evidence type="ECO:0000256" key="3">
    <source>
        <dbReference type="SAM" id="SignalP"/>
    </source>
</evidence>
<keyword evidence="3" id="KW-0732">Signal</keyword>
<evidence type="ECO:0000256" key="2">
    <source>
        <dbReference type="SAM" id="Phobius"/>
    </source>
</evidence>
<evidence type="ECO:0000313" key="5">
    <source>
        <dbReference type="Proteomes" id="UP001176517"/>
    </source>
</evidence>
<feature type="compositionally biased region" description="Polar residues" evidence="1">
    <location>
        <begin position="136"/>
        <end position="146"/>
    </location>
</feature>
<feature type="compositionally biased region" description="Basic and acidic residues" evidence="1">
    <location>
        <begin position="92"/>
        <end position="103"/>
    </location>
</feature>
<feature type="chain" id="PRO_5042993368" evidence="3">
    <location>
        <begin position="19"/>
        <end position="146"/>
    </location>
</feature>
<accession>A0AAN6GZ79</accession>
<sequence>MFPPLVAIALSMTSSASALPLLNKRQGSVAGINSVLSEAGQNALDKAQHRTAGLSTTQLSILIAVLLVVLGLGCFGLWYICGARAQRRHRKQEQEAAKAEAEAASRAGGKPLPTIEKDTYGNPSRSGWTKFENESGVHSSTALNKF</sequence>
<keyword evidence="2" id="KW-0812">Transmembrane</keyword>
<feature type="transmembrane region" description="Helical" evidence="2">
    <location>
        <begin position="59"/>
        <end position="81"/>
    </location>
</feature>
<keyword evidence="2" id="KW-0472">Membrane</keyword>
<keyword evidence="2" id="KW-1133">Transmembrane helix</keyword>
<protein>
    <submittedName>
        <fullName evidence="4">Uncharacterized protein</fullName>
    </submittedName>
</protein>
<gene>
    <name evidence="4" type="ORF">OC846_001242</name>
</gene>
<feature type="signal peptide" evidence="3">
    <location>
        <begin position="1"/>
        <end position="18"/>
    </location>
</feature>
<evidence type="ECO:0000313" key="4">
    <source>
        <dbReference type="EMBL" id="KAK0556287.1"/>
    </source>
</evidence>
<feature type="region of interest" description="Disordered" evidence="1">
    <location>
        <begin position="90"/>
        <end position="146"/>
    </location>
</feature>
<evidence type="ECO:0000256" key="1">
    <source>
        <dbReference type="SAM" id="MobiDB-lite"/>
    </source>
</evidence>
<comment type="caution">
    <text evidence="4">The sequence shown here is derived from an EMBL/GenBank/DDBJ whole genome shotgun (WGS) entry which is preliminary data.</text>
</comment>
<dbReference type="AlphaFoldDB" id="A0AAN6GZ79"/>
<reference evidence="4" key="1">
    <citation type="journal article" date="2023" name="PhytoFront">
        <title>Draft Genome Resources of Seven Strains of Tilletia horrida, Causal Agent of Kernel Smut of Rice.</title>
        <authorList>
            <person name="Khanal S."/>
            <person name="Antony Babu S."/>
            <person name="Zhou X.G."/>
        </authorList>
    </citation>
    <scope>NUCLEOTIDE SEQUENCE</scope>
    <source>
        <strain evidence="4">TX6</strain>
    </source>
</reference>
<name>A0AAN6GZ79_9BASI</name>
<organism evidence="4 5">
    <name type="scientific">Tilletia horrida</name>
    <dbReference type="NCBI Taxonomy" id="155126"/>
    <lineage>
        <taxon>Eukaryota</taxon>
        <taxon>Fungi</taxon>
        <taxon>Dikarya</taxon>
        <taxon>Basidiomycota</taxon>
        <taxon>Ustilaginomycotina</taxon>
        <taxon>Exobasidiomycetes</taxon>
        <taxon>Tilletiales</taxon>
        <taxon>Tilletiaceae</taxon>
        <taxon>Tilletia</taxon>
    </lineage>
</organism>
<dbReference type="Proteomes" id="UP001176517">
    <property type="component" value="Unassembled WGS sequence"/>
</dbReference>